<proteinExistence type="predicted"/>
<gene>
    <name evidence="1" type="ORF">GCM10010421_32230</name>
</gene>
<dbReference type="RefSeq" id="WP_344603871.1">
    <property type="nucleotide sequence ID" value="NZ_BAAATK010000018.1"/>
</dbReference>
<sequence length="90" mass="9500">MTPPLAPTRDLAALEQRLALIACGENSRPGKTRACDSHRRKGAALLRITATGAVDALAAAICGPGHNHRACTSCMEKAVKMVRVYNGESE</sequence>
<evidence type="ECO:0000313" key="2">
    <source>
        <dbReference type="Proteomes" id="UP001500460"/>
    </source>
</evidence>
<reference evidence="1 2" key="1">
    <citation type="journal article" date="2019" name="Int. J. Syst. Evol. Microbiol.">
        <title>The Global Catalogue of Microorganisms (GCM) 10K type strain sequencing project: providing services to taxonomists for standard genome sequencing and annotation.</title>
        <authorList>
            <consortium name="The Broad Institute Genomics Platform"/>
            <consortium name="The Broad Institute Genome Sequencing Center for Infectious Disease"/>
            <person name="Wu L."/>
            <person name="Ma J."/>
        </authorList>
    </citation>
    <scope>NUCLEOTIDE SEQUENCE [LARGE SCALE GENOMIC DNA]</scope>
    <source>
        <strain evidence="1 2">JCM 6922</strain>
    </source>
</reference>
<protein>
    <submittedName>
        <fullName evidence="1">Uncharacterized protein</fullName>
    </submittedName>
</protein>
<keyword evidence="2" id="KW-1185">Reference proteome</keyword>
<accession>A0ABN3JW39</accession>
<dbReference type="EMBL" id="BAAATK010000018">
    <property type="protein sequence ID" value="GAA2439533.1"/>
    <property type="molecule type" value="Genomic_DNA"/>
</dbReference>
<evidence type="ECO:0000313" key="1">
    <source>
        <dbReference type="EMBL" id="GAA2439533.1"/>
    </source>
</evidence>
<dbReference type="Proteomes" id="UP001500460">
    <property type="component" value="Unassembled WGS sequence"/>
</dbReference>
<comment type="caution">
    <text evidence="1">The sequence shown here is derived from an EMBL/GenBank/DDBJ whole genome shotgun (WGS) entry which is preliminary data.</text>
</comment>
<name>A0ABN3JW39_9ACTN</name>
<organism evidence="1 2">
    <name type="scientific">Streptomyces glaucus</name>
    <dbReference type="NCBI Taxonomy" id="284029"/>
    <lineage>
        <taxon>Bacteria</taxon>
        <taxon>Bacillati</taxon>
        <taxon>Actinomycetota</taxon>
        <taxon>Actinomycetes</taxon>
        <taxon>Kitasatosporales</taxon>
        <taxon>Streptomycetaceae</taxon>
        <taxon>Streptomyces</taxon>
    </lineage>
</organism>